<sequence length="215" mass="24497">MALASSKEDLGKTIMELQSFLTAEDLGCFSCSKCVDLARSIESFATILDPDYSSIAGELNVDEDVLRRVVHHLVKIAVNIGSTESAVEDVIDNLPVRSFLEEDTRLLICKSVRILREHPENLSSLIRHQIRSHTGGNYVDSSIRFDRNISQRTVYETEGERCFEFLWRVQLSDSKDVVVRLPYGALEYLAKQCDLISDEINRIRQRQSRQTHPHS</sequence>
<keyword evidence="1" id="KW-1185">Reference proteome</keyword>
<dbReference type="WBParaSite" id="HCON_00168270-00001">
    <property type="protein sequence ID" value="HCON_00168270-00001"/>
    <property type="gene ID" value="HCON_00168270"/>
</dbReference>
<dbReference type="Proteomes" id="UP000025227">
    <property type="component" value="Unplaced"/>
</dbReference>
<accession>A0A7I4YZM1</accession>
<evidence type="ECO:0000313" key="2">
    <source>
        <dbReference type="WBParaSite" id="HCON_00168270-00001"/>
    </source>
</evidence>
<proteinExistence type="predicted"/>
<reference evidence="2" key="1">
    <citation type="submission" date="2020-12" db="UniProtKB">
        <authorList>
            <consortium name="WormBaseParasite"/>
        </authorList>
    </citation>
    <scope>IDENTIFICATION</scope>
    <source>
        <strain evidence="2">MHco3</strain>
    </source>
</reference>
<evidence type="ECO:0000313" key="1">
    <source>
        <dbReference type="Proteomes" id="UP000025227"/>
    </source>
</evidence>
<dbReference type="OrthoDB" id="10517618at2759"/>
<organism evidence="1 2">
    <name type="scientific">Haemonchus contortus</name>
    <name type="common">Barber pole worm</name>
    <dbReference type="NCBI Taxonomy" id="6289"/>
    <lineage>
        <taxon>Eukaryota</taxon>
        <taxon>Metazoa</taxon>
        <taxon>Ecdysozoa</taxon>
        <taxon>Nematoda</taxon>
        <taxon>Chromadorea</taxon>
        <taxon>Rhabditida</taxon>
        <taxon>Rhabditina</taxon>
        <taxon>Rhabditomorpha</taxon>
        <taxon>Strongyloidea</taxon>
        <taxon>Trichostrongylidae</taxon>
        <taxon>Haemonchus</taxon>
    </lineage>
</organism>
<protein>
    <submittedName>
        <fullName evidence="2">COMM domain-containing protein 3</fullName>
    </submittedName>
</protein>
<dbReference type="OMA" id="EYSMAAD"/>
<dbReference type="AlphaFoldDB" id="A0A7I4YZM1"/>
<name>A0A7I4YZM1_HAECO</name>